<evidence type="ECO:0000259" key="4">
    <source>
        <dbReference type="Pfam" id="PF13193"/>
    </source>
</evidence>
<evidence type="ECO:0000256" key="2">
    <source>
        <dbReference type="ARBA" id="ARBA00022598"/>
    </source>
</evidence>
<gene>
    <name evidence="5" type="ORF">EV210_104292</name>
</gene>
<dbReference type="Gene3D" id="3.30.300.30">
    <property type="match status" value="1"/>
</dbReference>
<feature type="domain" description="AMP-binding enzyme C-terminal" evidence="4">
    <location>
        <begin position="354"/>
        <end position="428"/>
    </location>
</feature>
<dbReference type="Gene3D" id="3.40.50.12780">
    <property type="entry name" value="N-terminal domain of ligase-like"/>
    <property type="match status" value="1"/>
</dbReference>
<name>A0A4R1Q1U7_9FIRM</name>
<dbReference type="EMBL" id="SLUI01000004">
    <property type="protein sequence ID" value="TCL38308.1"/>
    <property type="molecule type" value="Genomic_DNA"/>
</dbReference>
<dbReference type="GO" id="GO:0006631">
    <property type="term" value="P:fatty acid metabolic process"/>
    <property type="evidence" value="ECO:0007669"/>
    <property type="project" value="TreeGrafter"/>
</dbReference>
<dbReference type="SUPFAM" id="SSF56801">
    <property type="entry name" value="Acetyl-CoA synthetase-like"/>
    <property type="match status" value="1"/>
</dbReference>
<proteinExistence type="inferred from homology"/>
<comment type="similarity">
    <text evidence="1">Belongs to the ATP-dependent AMP-binding enzyme family.</text>
</comment>
<dbReference type="GO" id="GO:0031956">
    <property type="term" value="F:medium-chain fatty acid-CoA ligase activity"/>
    <property type="evidence" value="ECO:0007669"/>
    <property type="project" value="TreeGrafter"/>
</dbReference>
<dbReference type="InterPro" id="IPR042099">
    <property type="entry name" value="ANL_N_sf"/>
</dbReference>
<evidence type="ECO:0000256" key="1">
    <source>
        <dbReference type="ARBA" id="ARBA00006432"/>
    </source>
</evidence>
<comment type="caution">
    <text evidence="5">The sequence shown here is derived from an EMBL/GenBank/DDBJ whole genome shotgun (WGS) entry which is preliminary data.</text>
</comment>
<keyword evidence="2" id="KW-0436">Ligase</keyword>
<dbReference type="InterPro" id="IPR000873">
    <property type="entry name" value="AMP-dep_synth/lig_dom"/>
</dbReference>
<accession>A0A4R1Q1U7</accession>
<protein>
    <submittedName>
        <fullName evidence="5">Long-chain acyl-CoA synthetase</fullName>
    </submittedName>
</protein>
<organism evidence="5 6">
    <name type="scientific">Anaerospora hongkongensis</name>
    <dbReference type="NCBI Taxonomy" id="244830"/>
    <lineage>
        <taxon>Bacteria</taxon>
        <taxon>Bacillati</taxon>
        <taxon>Bacillota</taxon>
        <taxon>Negativicutes</taxon>
        <taxon>Selenomonadales</taxon>
        <taxon>Sporomusaceae</taxon>
        <taxon>Anaerospora</taxon>
    </lineage>
</organism>
<dbReference type="AlphaFoldDB" id="A0A4R1Q1U7"/>
<dbReference type="InterPro" id="IPR045851">
    <property type="entry name" value="AMP-bd_C_sf"/>
</dbReference>
<evidence type="ECO:0000259" key="3">
    <source>
        <dbReference type="Pfam" id="PF00501"/>
    </source>
</evidence>
<dbReference type="PANTHER" id="PTHR43201:SF5">
    <property type="entry name" value="MEDIUM-CHAIN ACYL-COA LIGASE ACSF2, MITOCHONDRIAL"/>
    <property type="match status" value="1"/>
</dbReference>
<keyword evidence="6" id="KW-1185">Reference proteome</keyword>
<evidence type="ECO:0000313" key="6">
    <source>
        <dbReference type="Proteomes" id="UP000295063"/>
    </source>
</evidence>
<dbReference type="RefSeq" id="WP_243650468.1">
    <property type="nucleotide sequence ID" value="NZ_SLUI01000004.1"/>
</dbReference>
<feature type="domain" description="AMP-dependent synthetase/ligase" evidence="3">
    <location>
        <begin position="10"/>
        <end position="90"/>
    </location>
</feature>
<dbReference type="Pfam" id="PF13193">
    <property type="entry name" value="AMP-binding_C"/>
    <property type="match status" value="1"/>
</dbReference>
<feature type="domain" description="AMP-dependent synthetase/ligase" evidence="3">
    <location>
        <begin position="114"/>
        <end position="309"/>
    </location>
</feature>
<sequence>MLIHDFLTAANSDQWDKICLIHGERQLTYGELRNRTDHLARRLAGGIAQGEAVLVQLADPVEQLLYFFAIIKAGGACVLIDSSAGADVAAAVRERHQLPHFIDEAFPLPANDSALPEIHQEDIFLGAFSSGSTGSPKLIWRDHQSWCRAFPSQNRIFGLSGRDTLYITGSLVYTGNLNICLQMLAAGGTVTIAAGRMPRRWVHELISCQATAIYMVPANYRLLLQAMDRPLSHITAVSSAGAKLDPHTASQMLLLFPKARIIEYYGASELGHITYQTAAELIEHPGSVGKAFPGVTITVEDGIIWVESPYLAPQYRPKASIGDLGQLDDQGYLSLHGRMQGIINSGGVKVVPEQVEAVLLQCPGIAEAAVGGIDDPIRGQLVCAWLVKNRPELKNRDVLAFCRERMFPHCCPRKIIFIDAMPLTASGKVDRKRLQEYTAD</sequence>
<reference evidence="5 6" key="1">
    <citation type="submission" date="2019-03" db="EMBL/GenBank/DDBJ databases">
        <title>Genomic Encyclopedia of Type Strains, Phase IV (KMG-IV): sequencing the most valuable type-strain genomes for metagenomic binning, comparative biology and taxonomic classification.</title>
        <authorList>
            <person name="Goeker M."/>
        </authorList>
    </citation>
    <scope>NUCLEOTIDE SEQUENCE [LARGE SCALE GENOMIC DNA]</scope>
    <source>
        <strain evidence="5 6">DSM 15969</strain>
    </source>
</reference>
<dbReference type="InterPro" id="IPR025110">
    <property type="entry name" value="AMP-bd_C"/>
</dbReference>
<dbReference type="Pfam" id="PF00501">
    <property type="entry name" value="AMP-binding"/>
    <property type="match status" value="2"/>
</dbReference>
<evidence type="ECO:0000313" key="5">
    <source>
        <dbReference type="EMBL" id="TCL38308.1"/>
    </source>
</evidence>
<dbReference type="PANTHER" id="PTHR43201">
    <property type="entry name" value="ACYL-COA SYNTHETASE"/>
    <property type="match status" value="1"/>
</dbReference>
<dbReference type="Proteomes" id="UP000295063">
    <property type="component" value="Unassembled WGS sequence"/>
</dbReference>